<comment type="subcellular location">
    <subcellularLocation>
        <location evidence="2">Cell membrane</location>
        <topology evidence="2">Multi-pass membrane protein</topology>
    </subcellularLocation>
</comment>
<keyword evidence="16" id="KW-0594">Phospholipid biosynthesis</keyword>
<dbReference type="GO" id="GO:0004605">
    <property type="term" value="F:phosphatidate cytidylyltransferase activity"/>
    <property type="evidence" value="ECO:0007669"/>
    <property type="project" value="UniProtKB-EC"/>
</dbReference>
<evidence type="ECO:0000256" key="2">
    <source>
        <dbReference type="ARBA" id="ARBA00004651"/>
    </source>
</evidence>
<keyword evidence="8" id="KW-1003">Cell membrane</keyword>
<comment type="similarity">
    <text evidence="5">Belongs to the CDS family.</text>
</comment>
<feature type="transmembrane region" description="Helical" evidence="24">
    <location>
        <begin position="191"/>
        <end position="209"/>
    </location>
</feature>
<evidence type="ECO:0000256" key="15">
    <source>
        <dbReference type="ARBA" id="ARBA00023136"/>
    </source>
</evidence>
<dbReference type="EC" id="2.7.7.41" evidence="6"/>
<evidence type="ECO:0000256" key="4">
    <source>
        <dbReference type="ARBA" id="ARBA00005189"/>
    </source>
</evidence>
<evidence type="ECO:0000256" key="7">
    <source>
        <dbReference type="ARBA" id="ARBA00019373"/>
    </source>
</evidence>
<feature type="transmembrane region" description="Helical" evidence="24">
    <location>
        <begin position="6"/>
        <end position="24"/>
    </location>
</feature>
<dbReference type="PANTHER" id="PTHR46382">
    <property type="entry name" value="PHOSPHATIDATE CYTIDYLYLTRANSFERASE"/>
    <property type="match status" value="1"/>
</dbReference>
<keyword evidence="9" id="KW-0444">Lipid biosynthesis</keyword>
<evidence type="ECO:0000256" key="22">
    <source>
        <dbReference type="ARBA" id="ARBA00032743"/>
    </source>
</evidence>
<keyword evidence="26" id="KW-1185">Reference proteome</keyword>
<evidence type="ECO:0000256" key="14">
    <source>
        <dbReference type="ARBA" id="ARBA00023098"/>
    </source>
</evidence>
<sequence>MITVGALVPYLVGALVAGGIAVAVSRRRDMIHRWCAWAVGIPLVTGGFWLGPPGAAVIAAVVAVILAAEFGALMRAPWPDRAALALALTGLIATVWLSPGHILYAAGAGALLVGTVPVLTGDTADGLRRAAVGVLGLVWFAPLAAMVPLGAITLLLFAAVSIGDIAAYIAGRRFGGPRLSPLSPAKHWSGTIVGGVAAVGTLAAAGVFTRGLPTSLVVGLVAAVVVGAPLGDLFESMVKRGAGAKDAAAWIPGSGGLLDRIDSLLFALAITLLLGN</sequence>
<evidence type="ECO:0000256" key="5">
    <source>
        <dbReference type="ARBA" id="ARBA00010185"/>
    </source>
</evidence>
<evidence type="ECO:0000256" key="11">
    <source>
        <dbReference type="ARBA" id="ARBA00022692"/>
    </source>
</evidence>
<keyword evidence="15 24" id="KW-0472">Membrane</keyword>
<name>A0ABV8IQZ0_9ACTN</name>
<evidence type="ECO:0000256" key="16">
    <source>
        <dbReference type="ARBA" id="ARBA00023209"/>
    </source>
</evidence>
<proteinExistence type="inferred from homology"/>
<evidence type="ECO:0000256" key="18">
    <source>
        <dbReference type="ARBA" id="ARBA00029893"/>
    </source>
</evidence>
<evidence type="ECO:0000313" key="25">
    <source>
        <dbReference type="EMBL" id="MFC4066644.1"/>
    </source>
</evidence>
<comment type="pathway">
    <text evidence="3">Phospholipid metabolism; CDP-diacylglycerol biosynthesis; CDP-diacylglycerol from sn-glycerol 3-phosphate: step 3/3.</text>
</comment>
<dbReference type="Pfam" id="PF01148">
    <property type="entry name" value="CTP_transf_1"/>
    <property type="match status" value="1"/>
</dbReference>
<evidence type="ECO:0000256" key="9">
    <source>
        <dbReference type="ARBA" id="ARBA00022516"/>
    </source>
</evidence>
<evidence type="ECO:0000256" key="20">
    <source>
        <dbReference type="ARBA" id="ARBA00032253"/>
    </source>
</evidence>
<dbReference type="EMBL" id="JBHSBL010000015">
    <property type="protein sequence ID" value="MFC4066644.1"/>
    <property type="molecule type" value="Genomic_DNA"/>
</dbReference>
<evidence type="ECO:0000256" key="23">
    <source>
        <dbReference type="ARBA" id="ARBA00033406"/>
    </source>
</evidence>
<feature type="transmembrane region" description="Helical" evidence="24">
    <location>
        <begin position="81"/>
        <end position="97"/>
    </location>
</feature>
<keyword evidence="10 25" id="KW-0808">Transferase</keyword>
<evidence type="ECO:0000256" key="13">
    <source>
        <dbReference type="ARBA" id="ARBA00022989"/>
    </source>
</evidence>
<keyword evidence="11 24" id="KW-0812">Transmembrane</keyword>
<evidence type="ECO:0000256" key="1">
    <source>
        <dbReference type="ARBA" id="ARBA00001698"/>
    </source>
</evidence>
<keyword evidence="12 25" id="KW-0548">Nucleotidyltransferase</keyword>
<evidence type="ECO:0000256" key="21">
    <source>
        <dbReference type="ARBA" id="ARBA00032396"/>
    </source>
</evidence>
<comment type="caution">
    <text evidence="25">The sequence shown here is derived from an EMBL/GenBank/DDBJ whole genome shotgun (WGS) entry which is preliminary data.</text>
</comment>
<evidence type="ECO:0000256" key="3">
    <source>
        <dbReference type="ARBA" id="ARBA00005119"/>
    </source>
</evidence>
<protein>
    <recommendedName>
        <fullName evidence="7">Phosphatidate cytidylyltransferase</fullName>
        <ecNumber evidence="6">2.7.7.41</ecNumber>
    </recommendedName>
    <alternativeName>
        <fullName evidence="20">CDP-DAG synthase</fullName>
    </alternativeName>
    <alternativeName>
        <fullName evidence="22">CDP-DG synthase</fullName>
    </alternativeName>
    <alternativeName>
        <fullName evidence="18">CDP-diacylglycerol synthase</fullName>
    </alternativeName>
    <alternativeName>
        <fullName evidence="21">CDP-diglyceride pyrophosphorylase</fullName>
    </alternativeName>
    <alternativeName>
        <fullName evidence="23">CDP-diglyceride synthase</fullName>
    </alternativeName>
    <alternativeName>
        <fullName evidence="19">CTP:phosphatidate cytidylyltransferase</fullName>
    </alternativeName>
</protein>
<evidence type="ECO:0000256" key="17">
    <source>
        <dbReference type="ARBA" id="ARBA00023264"/>
    </source>
</evidence>
<comment type="pathway">
    <text evidence="4">Lipid metabolism.</text>
</comment>
<feature type="transmembrane region" description="Helical" evidence="24">
    <location>
        <begin position="215"/>
        <end position="234"/>
    </location>
</feature>
<evidence type="ECO:0000256" key="19">
    <source>
        <dbReference type="ARBA" id="ARBA00031825"/>
    </source>
</evidence>
<evidence type="ECO:0000313" key="26">
    <source>
        <dbReference type="Proteomes" id="UP001595867"/>
    </source>
</evidence>
<organism evidence="25 26">
    <name type="scientific">Actinoplanes subglobosus</name>
    <dbReference type="NCBI Taxonomy" id="1547892"/>
    <lineage>
        <taxon>Bacteria</taxon>
        <taxon>Bacillati</taxon>
        <taxon>Actinomycetota</taxon>
        <taxon>Actinomycetes</taxon>
        <taxon>Micromonosporales</taxon>
        <taxon>Micromonosporaceae</taxon>
        <taxon>Actinoplanes</taxon>
    </lineage>
</organism>
<keyword evidence="13 24" id="KW-1133">Transmembrane helix</keyword>
<evidence type="ECO:0000256" key="10">
    <source>
        <dbReference type="ARBA" id="ARBA00022679"/>
    </source>
</evidence>
<reference evidence="26" key="1">
    <citation type="journal article" date="2019" name="Int. J. Syst. Evol. Microbiol.">
        <title>The Global Catalogue of Microorganisms (GCM) 10K type strain sequencing project: providing services to taxonomists for standard genome sequencing and annotation.</title>
        <authorList>
            <consortium name="The Broad Institute Genomics Platform"/>
            <consortium name="The Broad Institute Genome Sequencing Center for Infectious Disease"/>
            <person name="Wu L."/>
            <person name="Ma J."/>
        </authorList>
    </citation>
    <scope>NUCLEOTIDE SEQUENCE [LARGE SCALE GENOMIC DNA]</scope>
    <source>
        <strain evidence="26">TBRC 5832</strain>
    </source>
</reference>
<evidence type="ECO:0000256" key="12">
    <source>
        <dbReference type="ARBA" id="ARBA00022695"/>
    </source>
</evidence>
<keyword evidence="17" id="KW-1208">Phospholipid metabolism</keyword>
<evidence type="ECO:0000256" key="6">
    <source>
        <dbReference type="ARBA" id="ARBA00012487"/>
    </source>
</evidence>
<gene>
    <name evidence="25" type="ORF">ACFO0C_17035</name>
</gene>
<evidence type="ECO:0000256" key="8">
    <source>
        <dbReference type="ARBA" id="ARBA00022475"/>
    </source>
</evidence>
<keyword evidence="14" id="KW-0443">Lipid metabolism</keyword>
<dbReference type="PANTHER" id="PTHR46382:SF1">
    <property type="entry name" value="PHOSPHATIDATE CYTIDYLYLTRANSFERASE"/>
    <property type="match status" value="1"/>
</dbReference>
<dbReference type="Proteomes" id="UP001595867">
    <property type="component" value="Unassembled WGS sequence"/>
</dbReference>
<accession>A0ABV8IQZ0</accession>
<feature type="transmembrane region" description="Helical" evidence="24">
    <location>
        <begin position="56"/>
        <end position="74"/>
    </location>
</feature>
<comment type="catalytic activity">
    <reaction evidence="1">
        <text>a 1,2-diacyl-sn-glycero-3-phosphate + CTP + H(+) = a CDP-1,2-diacyl-sn-glycerol + diphosphate</text>
        <dbReference type="Rhea" id="RHEA:16229"/>
        <dbReference type="ChEBI" id="CHEBI:15378"/>
        <dbReference type="ChEBI" id="CHEBI:33019"/>
        <dbReference type="ChEBI" id="CHEBI:37563"/>
        <dbReference type="ChEBI" id="CHEBI:58332"/>
        <dbReference type="ChEBI" id="CHEBI:58608"/>
        <dbReference type="EC" id="2.7.7.41"/>
    </reaction>
</comment>
<dbReference type="RefSeq" id="WP_378067608.1">
    <property type="nucleotide sequence ID" value="NZ_JBHSBL010000015.1"/>
</dbReference>
<evidence type="ECO:0000256" key="24">
    <source>
        <dbReference type="SAM" id="Phobius"/>
    </source>
</evidence>